<keyword evidence="6" id="KW-1185">Reference proteome</keyword>
<evidence type="ECO:0000313" key="6">
    <source>
        <dbReference type="Proteomes" id="UP000003688"/>
    </source>
</evidence>
<dbReference type="AlphaFoldDB" id="B9XPE4"/>
<dbReference type="PANTHER" id="PTHR34383">
    <property type="entry name" value="POLYPHOSPHATE:AMP PHOSPHOTRANSFERASE-RELATED"/>
    <property type="match status" value="1"/>
</dbReference>
<reference evidence="5 6" key="1">
    <citation type="journal article" date="2011" name="J. Bacteriol.">
        <title>Genome sequence of 'Pedosphaera parvula' Ellin514, an aerobic Verrucomicrobial isolate from pasture soil.</title>
        <authorList>
            <person name="Kant R."/>
            <person name="van Passel M.W."/>
            <person name="Sangwan P."/>
            <person name="Palva A."/>
            <person name="Lucas S."/>
            <person name="Copeland A."/>
            <person name="Lapidus A."/>
            <person name="Glavina Del Rio T."/>
            <person name="Dalin E."/>
            <person name="Tice H."/>
            <person name="Bruce D."/>
            <person name="Goodwin L."/>
            <person name="Pitluck S."/>
            <person name="Chertkov O."/>
            <person name="Larimer F.W."/>
            <person name="Land M.L."/>
            <person name="Hauser L."/>
            <person name="Brettin T.S."/>
            <person name="Detter J.C."/>
            <person name="Han S."/>
            <person name="de Vos W.M."/>
            <person name="Janssen P.H."/>
            <person name="Smidt H."/>
        </authorList>
    </citation>
    <scope>NUCLEOTIDE SEQUENCE [LARGE SCALE GENOMIC DNA]</scope>
    <source>
        <strain evidence="5 6">Ellin514</strain>
    </source>
</reference>
<comment type="caution">
    <text evidence="5">The sequence shown here is derived from an EMBL/GenBank/DDBJ whole genome shotgun (WGS) entry which is preliminary data.</text>
</comment>
<evidence type="ECO:0000256" key="1">
    <source>
        <dbReference type="ARBA" id="ARBA00009924"/>
    </source>
</evidence>
<protein>
    <recommendedName>
        <fullName evidence="4">Polyphosphate kinase-2-related domain-containing protein</fullName>
    </recommendedName>
</protein>
<evidence type="ECO:0000256" key="2">
    <source>
        <dbReference type="ARBA" id="ARBA00022679"/>
    </source>
</evidence>
<dbReference type="GO" id="GO:0006797">
    <property type="term" value="P:polyphosphate metabolic process"/>
    <property type="evidence" value="ECO:0007669"/>
    <property type="project" value="InterPro"/>
</dbReference>
<organism evidence="5 6">
    <name type="scientific">Pedosphaera parvula (strain Ellin514)</name>
    <dbReference type="NCBI Taxonomy" id="320771"/>
    <lineage>
        <taxon>Bacteria</taxon>
        <taxon>Pseudomonadati</taxon>
        <taxon>Verrucomicrobiota</taxon>
        <taxon>Pedosphaerae</taxon>
        <taxon>Pedosphaerales</taxon>
        <taxon>Pedosphaeraceae</taxon>
        <taxon>Pedosphaera</taxon>
    </lineage>
</organism>
<dbReference type="EMBL" id="ABOX02000046">
    <property type="protein sequence ID" value="EEF58284.1"/>
    <property type="molecule type" value="Genomic_DNA"/>
</dbReference>
<keyword evidence="2" id="KW-0808">Transferase</keyword>
<dbReference type="STRING" id="320771.Cflav_PD1012"/>
<accession>B9XPE4</accession>
<dbReference type="PIRSF" id="PIRSF028756">
    <property type="entry name" value="PPK2_prd"/>
    <property type="match status" value="1"/>
</dbReference>
<dbReference type="NCBIfam" id="TIGR03709">
    <property type="entry name" value="PPK2_rel_1"/>
    <property type="match status" value="1"/>
</dbReference>
<name>B9XPE4_PEDPL</name>
<dbReference type="OrthoDB" id="9775224at2"/>
<dbReference type="RefSeq" id="WP_007417680.1">
    <property type="nucleotide sequence ID" value="NZ_ABOX02000046.1"/>
</dbReference>
<dbReference type="SUPFAM" id="SSF52540">
    <property type="entry name" value="P-loop containing nucleoside triphosphate hydrolases"/>
    <property type="match status" value="1"/>
</dbReference>
<keyword evidence="3" id="KW-0418">Kinase</keyword>
<dbReference type="PANTHER" id="PTHR34383:SF3">
    <property type="entry name" value="POLYPHOSPHATE:AMP PHOSPHOTRANSFERASE"/>
    <property type="match status" value="1"/>
</dbReference>
<gene>
    <name evidence="5" type="ORF">Cflav_PD1012</name>
</gene>
<evidence type="ECO:0000256" key="3">
    <source>
        <dbReference type="ARBA" id="ARBA00022777"/>
    </source>
</evidence>
<evidence type="ECO:0000313" key="5">
    <source>
        <dbReference type="EMBL" id="EEF58284.1"/>
    </source>
</evidence>
<dbReference type="InterPro" id="IPR027417">
    <property type="entry name" value="P-loop_NTPase"/>
</dbReference>
<dbReference type="InterPro" id="IPR016898">
    <property type="entry name" value="Polyphosphate_phosphotransfera"/>
</dbReference>
<dbReference type="Gene3D" id="3.40.50.300">
    <property type="entry name" value="P-loop containing nucleotide triphosphate hydrolases"/>
    <property type="match status" value="1"/>
</dbReference>
<dbReference type="Pfam" id="PF03976">
    <property type="entry name" value="PPK2"/>
    <property type="match status" value="1"/>
</dbReference>
<dbReference type="InterPro" id="IPR022300">
    <property type="entry name" value="PPK2-rel_1"/>
</dbReference>
<comment type="similarity">
    <text evidence="1">Belongs to the polyphosphate kinase 2 (PPK2) family. Class I subfamily.</text>
</comment>
<sequence length="264" mass="30823">MAQPIKVTSKIRLSNFKPDYRAGMSKEEAREQTTKLCFRIAELQQLLYANSNHSLIILLQGMDTSGKDGAGKRVLEFVPPSGVETTSFKVPSSEELAHDYLWRAHKAVPRYGHFGVFNRSYYEDVLVVRVMDLVPKPVWKARYEQINSFEKLLSDNNYIVLKFFLHISKEEQAARLRARIEDPTKNWKFEESDLEMRKHWDDFQEAYEDAINKCSTNYAPWHIIPADHKWFRDYAIAGVVVDALQKLKMKWPKPKIDLSKVKIK</sequence>
<dbReference type="InterPro" id="IPR022488">
    <property type="entry name" value="PPK2-related"/>
</dbReference>
<proteinExistence type="inferred from homology"/>
<evidence type="ECO:0000259" key="4">
    <source>
        <dbReference type="Pfam" id="PF03976"/>
    </source>
</evidence>
<dbReference type="Proteomes" id="UP000003688">
    <property type="component" value="Unassembled WGS sequence"/>
</dbReference>
<dbReference type="GO" id="GO:0008976">
    <property type="term" value="F:polyphosphate kinase activity"/>
    <property type="evidence" value="ECO:0007669"/>
    <property type="project" value="InterPro"/>
</dbReference>
<feature type="domain" description="Polyphosphate kinase-2-related" evidence="4">
    <location>
        <begin position="24"/>
        <end position="248"/>
    </location>
</feature>